<evidence type="ECO:0000313" key="11">
    <source>
        <dbReference type="Proteomes" id="UP000007431"/>
    </source>
</evidence>
<evidence type="ECO:0000256" key="1">
    <source>
        <dbReference type="ARBA" id="ARBA00008792"/>
    </source>
</evidence>
<keyword evidence="11" id="KW-1185">Reference proteome</keyword>
<dbReference type="SMART" id="SM00487">
    <property type="entry name" value="DEXDc"/>
    <property type="match status" value="1"/>
</dbReference>
<dbReference type="InterPro" id="IPR003593">
    <property type="entry name" value="AAA+_ATPase"/>
</dbReference>
<dbReference type="EMBL" id="GL377304">
    <property type="protein sequence ID" value="EFI98909.1"/>
    <property type="molecule type" value="Genomic_DNA"/>
</dbReference>
<feature type="region of interest" description="Disordered" evidence="7">
    <location>
        <begin position="409"/>
        <end position="440"/>
    </location>
</feature>
<protein>
    <recommendedName>
        <fullName evidence="2">RNA helicase</fullName>
        <ecNumber evidence="2">3.6.4.13</ecNumber>
    </recommendedName>
</protein>
<evidence type="ECO:0000313" key="10">
    <source>
        <dbReference type="EMBL" id="EFI98909.1"/>
    </source>
</evidence>
<dbReference type="SMART" id="SM00490">
    <property type="entry name" value="HELICc"/>
    <property type="match status" value="1"/>
</dbReference>
<dbReference type="STRING" id="578458.D8PZR6"/>
<keyword evidence="6" id="KW-0067">ATP-binding</keyword>
<dbReference type="Pfam" id="PF04408">
    <property type="entry name" value="WHD_HA2"/>
    <property type="match status" value="1"/>
</dbReference>
<feature type="compositionally biased region" description="Acidic residues" evidence="7">
    <location>
        <begin position="265"/>
        <end position="277"/>
    </location>
</feature>
<dbReference type="GO" id="GO:0005730">
    <property type="term" value="C:nucleolus"/>
    <property type="evidence" value="ECO:0007669"/>
    <property type="project" value="TreeGrafter"/>
</dbReference>
<dbReference type="InterPro" id="IPR011709">
    <property type="entry name" value="DEAD-box_helicase_OB_fold"/>
</dbReference>
<dbReference type="eggNOG" id="KOG0926">
    <property type="taxonomic scope" value="Eukaryota"/>
</dbReference>
<proteinExistence type="inferred from homology"/>
<evidence type="ECO:0000259" key="9">
    <source>
        <dbReference type="PROSITE" id="PS51194"/>
    </source>
</evidence>
<name>D8PZR6_SCHCM</name>
<dbReference type="Pfam" id="PF21010">
    <property type="entry name" value="HA2_C"/>
    <property type="match status" value="1"/>
</dbReference>
<dbReference type="Pfam" id="PF00271">
    <property type="entry name" value="Helicase_C"/>
    <property type="match status" value="1"/>
</dbReference>
<dbReference type="VEuPathDB" id="FungiDB:SCHCODRAFT_02664293"/>
<dbReference type="OrthoDB" id="10253254at2759"/>
<comment type="similarity">
    <text evidence="1">Belongs to the DEAD box helicase family. DEAH subfamily.</text>
</comment>
<dbReference type="SUPFAM" id="SSF52540">
    <property type="entry name" value="P-loop containing nucleoside triphosphate hydrolases"/>
    <property type="match status" value="2"/>
</dbReference>
<dbReference type="Pfam" id="PF07717">
    <property type="entry name" value="OB_NTP_bind"/>
    <property type="match status" value="1"/>
</dbReference>
<dbReference type="RefSeq" id="XP_003033812.1">
    <property type="nucleotide sequence ID" value="XM_003033766.1"/>
</dbReference>
<dbReference type="PROSITE" id="PS51192">
    <property type="entry name" value="HELICASE_ATP_BIND_1"/>
    <property type="match status" value="1"/>
</dbReference>
<dbReference type="PANTHER" id="PTHR18934:SF99">
    <property type="entry name" value="ATP-DEPENDENT RNA HELICASE DHX37-RELATED"/>
    <property type="match status" value="1"/>
</dbReference>
<dbReference type="GO" id="GO:0000462">
    <property type="term" value="P:maturation of SSU-rRNA from tricistronic rRNA transcript (SSU-rRNA, 5.8S rRNA, LSU-rRNA)"/>
    <property type="evidence" value="ECO:0007669"/>
    <property type="project" value="TreeGrafter"/>
</dbReference>
<feature type="region of interest" description="Disordered" evidence="7">
    <location>
        <begin position="541"/>
        <end position="567"/>
    </location>
</feature>
<sequence length="1316" mass="143507">MGHLRERYNAKARQSSVGGKKKAKRARGAAEADALADTNADIVTPKTDEEKERERKERMKEQLIAESDSKWNAKKKKRLEKYIDKKLKQEERVHLFEKLAKSQSEVSNVLQLQSSATLGTRKPITHEDVLAQEEDKEVRRAFDSRPGKRRRLDGPAESGDLSSSEDEDVGMDGSVPMRAARSRSSSPQPIIVEDQPFQPQRSVAQHEPVVGGALQRNADGTPVAPIVKKRGTKTKFQSWRHTGRKSVPAQQEDSDSSFDSSDSAFDSDEDEEGDLSEDDGRVAAEEGGDDDDEEGDSEDESSEDDEPAPPPKRKSLGFKAWATQQLNAAKGYTAPTDASGANHTAEPPASTDPAHNDTTPPPPPKKRKRGGPQEKIGPLGEELVLPATSFAAQFPSASANPFKMSAITEPAPFTSTSQPSASSQPISTSQPTSTSAPQSLPARFVPVTRPSDVQEARLQLPVVAEEQPIMEAIRLHPVVVLCGETGSGKTTQVPQFLYEAGFGAPDSENPGMIGVTQPRRVAAMAMARRVAHELGVGVADVGEEEEDAPSPRKSKKLKSKSTASSSMNDKLGAPIAYQIRYAGTAGPATRIKFMTDGVLLRELAIDFLLTKYSVIIIDEAHERSMNTDILIGVLSRVVRLREEMWKEGREGAKPLRLIIMSATLRVSDFAANTTLFPSPPPVISIPARQHPVTVHFARRTQSDYVSEAIKKVVKIHARLPPGGVLVFLTGQSEIVGVARRLEARYGRRAVEERRARKAGGKPSRAKEDERFKEIPEEGTSAAQADVEAENVDLGNTHEDLAADVDGDGDQDMDPDALDTDDEDELDAELGLNADECDVPMHIVPLYALLPSARQMEVFKPPPPGTRLVVLATNVAETSLTIPNIRYVVDTGRAKERRYDPASGVQSFPISWISKASAAQRAGRAGRTGPGHCYRLYSSALFENHFDEFGEPEVLRAPVDGLVLQMKAMHIDTVAGFPFPTPPDRLALARAERVLARLGALSSGTGSGEGRITELGRTMALFPLTPRFARMLASGGQHGCMPYVICLVSALSVGDPFLREEGLLQDDEEDADEGKELTHLSSAAAKAKEVRRLRRKAFFEKQHIYGALGDFTSDLFKVLSVVGAYEYAGGGHKFCTDNFVRPKAMEEIHKLRSQLSHIVQNDFPDIDVGFVAKLKPPSDKQLKVLRQLLAAGFIDQVAVRKDRLDSASSGGTQYTNCRGVPYRAIGIEEDVFIHPSSVVHDHRPPEYVVFNEVVRTSKIWLKGITVVNPAWLASIGKGSMCTYSKPKKNRAGEDVVIPHFGPDGWELPPVKASLVAS</sequence>
<evidence type="ECO:0000256" key="6">
    <source>
        <dbReference type="ARBA" id="ARBA00022840"/>
    </source>
</evidence>
<dbReference type="Gene3D" id="3.40.50.300">
    <property type="entry name" value="P-loop containing nucleotide triphosphate hydrolases"/>
    <property type="match status" value="2"/>
</dbReference>
<dbReference type="InParanoid" id="D8PZR6"/>
<dbReference type="SMART" id="SM00382">
    <property type="entry name" value="AAA"/>
    <property type="match status" value="1"/>
</dbReference>
<keyword evidence="5" id="KW-0347">Helicase</keyword>
<dbReference type="GO" id="GO:0003723">
    <property type="term" value="F:RNA binding"/>
    <property type="evidence" value="ECO:0007669"/>
    <property type="project" value="TreeGrafter"/>
</dbReference>
<feature type="region of interest" description="Disordered" evidence="7">
    <location>
        <begin position="749"/>
        <end position="785"/>
    </location>
</feature>
<dbReference type="FunCoup" id="D8PZR6">
    <property type="interactions" value="764"/>
</dbReference>
<feature type="compositionally biased region" description="Basic and acidic residues" evidence="7">
    <location>
        <begin position="764"/>
        <end position="775"/>
    </location>
</feature>
<feature type="region of interest" description="Disordered" evidence="7">
    <location>
        <begin position="114"/>
        <end position="382"/>
    </location>
</feature>
<dbReference type="KEGG" id="scm:SCHCO_02664293"/>
<dbReference type="GeneID" id="9586374"/>
<dbReference type="InterPro" id="IPR007502">
    <property type="entry name" value="Helicase-assoc_dom"/>
</dbReference>
<feature type="compositionally biased region" description="Low complexity" evidence="7">
    <location>
        <begin position="410"/>
        <end position="440"/>
    </location>
</feature>
<evidence type="ECO:0000256" key="3">
    <source>
        <dbReference type="ARBA" id="ARBA00022741"/>
    </source>
</evidence>
<dbReference type="HOGENOM" id="CLU_001832_0_2_1"/>
<dbReference type="PANTHER" id="PTHR18934">
    <property type="entry name" value="ATP-DEPENDENT RNA HELICASE"/>
    <property type="match status" value="1"/>
</dbReference>
<dbReference type="PROSITE" id="PS00690">
    <property type="entry name" value="DEAH_ATP_HELICASE"/>
    <property type="match status" value="1"/>
</dbReference>
<dbReference type="InterPro" id="IPR014001">
    <property type="entry name" value="Helicase_ATP-bd"/>
</dbReference>
<dbReference type="InterPro" id="IPR001650">
    <property type="entry name" value="Helicase_C-like"/>
</dbReference>
<dbReference type="EC" id="3.6.4.13" evidence="2"/>
<evidence type="ECO:0000256" key="4">
    <source>
        <dbReference type="ARBA" id="ARBA00022801"/>
    </source>
</evidence>
<feature type="compositionally biased region" description="Basic and acidic residues" evidence="7">
    <location>
        <begin position="136"/>
        <end position="146"/>
    </location>
</feature>
<feature type="compositionally biased region" description="Acidic residues" evidence="7">
    <location>
        <begin position="801"/>
        <end position="821"/>
    </location>
</feature>
<dbReference type="InterPro" id="IPR002464">
    <property type="entry name" value="DNA/RNA_helicase_DEAH_CS"/>
</dbReference>
<organism evidence="11">
    <name type="scientific">Schizophyllum commune (strain H4-8 / FGSC 9210)</name>
    <name type="common">Split gill fungus</name>
    <dbReference type="NCBI Taxonomy" id="578458"/>
    <lineage>
        <taxon>Eukaryota</taxon>
        <taxon>Fungi</taxon>
        <taxon>Dikarya</taxon>
        <taxon>Basidiomycota</taxon>
        <taxon>Agaricomycotina</taxon>
        <taxon>Agaricomycetes</taxon>
        <taxon>Agaricomycetidae</taxon>
        <taxon>Agaricales</taxon>
        <taxon>Schizophyllaceae</taxon>
        <taxon>Schizophyllum</taxon>
    </lineage>
</organism>
<feature type="domain" description="Helicase C-terminal" evidence="9">
    <location>
        <begin position="796"/>
        <end position="969"/>
    </location>
</feature>
<dbReference type="PROSITE" id="PS51194">
    <property type="entry name" value="HELICASE_CTER"/>
    <property type="match status" value="1"/>
</dbReference>
<dbReference type="Proteomes" id="UP000007431">
    <property type="component" value="Unassembled WGS sequence"/>
</dbReference>
<evidence type="ECO:0000256" key="5">
    <source>
        <dbReference type="ARBA" id="ARBA00022806"/>
    </source>
</evidence>
<dbReference type="GO" id="GO:0005524">
    <property type="term" value="F:ATP binding"/>
    <property type="evidence" value="ECO:0007669"/>
    <property type="project" value="UniProtKB-KW"/>
</dbReference>
<dbReference type="CDD" id="cd18791">
    <property type="entry name" value="SF2_C_RHA"/>
    <property type="match status" value="1"/>
</dbReference>
<feature type="domain" description="Helicase ATP-binding" evidence="8">
    <location>
        <begin position="470"/>
        <end position="682"/>
    </location>
</feature>
<feature type="compositionally biased region" description="Acidic residues" evidence="7">
    <location>
        <begin position="286"/>
        <end position="307"/>
    </location>
</feature>
<evidence type="ECO:0000256" key="2">
    <source>
        <dbReference type="ARBA" id="ARBA00012552"/>
    </source>
</evidence>
<feature type="region of interest" description="Disordered" evidence="7">
    <location>
        <begin position="1"/>
        <end position="61"/>
    </location>
</feature>
<dbReference type="SMART" id="SM00847">
    <property type="entry name" value="HA2"/>
    <property type="match status" value="1"/>
</dbReference>
<reference evidence="10 11" key="1">
    <citation type="journal article" date="2010" name="Nat. Biotechnol.">
        <title>Genome sequence of the model mushroom Schizophyllum commune.</title>
        <authorList>
            <person name="Ohm R.A."/>
            <person name="de Jong J.F."/>
            <person name="Lugones L.G."/>
            <person name="Aerts A."/>
            <person name="Kothe E."/>
            <person name="Stajich J.E."/>
            <person name="de Vries R.P."/>
            <person name="Record E."/>
            <person name="Levasseur A."/>
            <person name="Baker S.E."/>
            <person name="Bartholomew K.A."/>
            <person name="Coutinho P.M."/>
            <person name="Erdmann S."/>
            <person name="Fowler T.J."/>
            <person name="Gathman A.C."/>
            <person name="Lombard V."/>
            <person name="Henrissat B."/>
            <person name="Knabe N."/>
            <person name="Kuees U."/>
            <person name="Lilly W.W."/>
            <person name="Lindquist E."/>
            <person name="Lucas S."/>
            <person name="Magnuson J.K."/>
            <person name="Piumi F."/>
            <person name="Raudaskoski M."/>
            <person name="Salamov A."/>
            <person name="Schmutz J."/>
            <person name="Schwarze F.W.M.R."/>
            <person name="vanKuyk P.A."/>
            <person name="Horton J.S."/>
            <person name="Grigoriev I.V."/>
            <person name="Woesten H.A.B."/>
        </authorList>
    </citation>
    <scope>NUCLEOTIDE SEQUENCE [LARGE SCALE GENOMIC DNA]</scope>
    <source>
        <strain evidence="11">H4-8 / FGSC 9210</strain>
    </source>
</reference>
<dbReference type="Gene3D" id="1.20.120.1080">
    <property type="match status" value="1"/>
</dbReference>
<keyword evidence="3" id="KW-0547">Nucleotide-binding</keyword>
<accession>D8PZR6</accession>
<evidence type="ECO:0000259" key="8">
    <source>
        <dbReference type="PROSITE" id="PS51192"/>
    </source>
</evidence>
<dbReference type="OMA" id="KYAYHCA"/>
<dbReference type="InterPro" id="IPR027417">
    <property type="entry name" value="P-loop_NTPase"/>
</dbReference>
<feature type="region of interest" description="Disordered" evidence="7">
    <location>
        <begin position="799"/>
        <end position="821"/>
    </location>
</feature>
<gene>
    <name evidence="10" type="ORF">SCHCODRAFT_256479</name>
</gene>
<dbReference type="GO" id="GO:1990904">
    <property type="term" value="C:ribonucleoprotein complex"/>
    <property type="evidence" value="ECO:0007669"/>
    <property type="project" value="UniProtKB-ARBA"/>
</dbReference>
<dbReference type="InterPro" id="IPR048333">
    <property type="entry name" value="HA2_WH"/>
</dbReference>
<dbReference type="GO" id="GO:0016787">
    <property type="term" value="F:hydrolase activity"/>
    <property type="evidence" value="ECO:0007669"/>
    <property type="project" value="UniProtKB-KW"/>
</dbReference>
<feature type="compositionally biased region" description="Basic and acidic residues" evidence="7">
    <location>
        <begin position="46"/>
        <end position="61"/>
    </location>
</feature>
<keyword evidence="4" id="KW-0378">Hydrolase</keyword>
<evidence type="ECO:0000256" key="7">
    <source>
        <dbReference type="SAM" id="MobiDB-lite"/>
    </source>
</evidence>
<dbReference type="GO" id="GO:0003724">
    <property type="term" value="F:RNA helicase activity"/>
    <property type="evidence" value="ECO:0007669"/>
    <property type="project" value="UniProtKB-EC"/>
</dbReference>